<feature type="transmembrane region" description="Helical" evidence="1">
    <location>
        <begin position="72"/>
        <end position="90"/>
    </location>
</feature>
<feature type="transmembrane region" description="Helical" evidence="1">
    <location>
        <begin position="250"/>
        <end position="270"/>
    </location>
</feature>
<sequence length="422" mass="45526">MTQGHPKGIDIENDLNISEPGLASEKANGGTPDNQPDEQRVSWLELFFDLIFVVAFDQLAKRLGTTPTAENIGVFLLMFTAVWWAWAGNTTFAGRYGNDLRAYRWGTVAQLVSMAMIALSLRGDVQDTGPLFAVAFAFNRAVLVVMYLFVLRQSPDAARFVRPTAAGFGVAALLWLASAWFAQTPAVLLGFWGAALAVDILTPILIRSRSLDALPHQAHLPERVGLLQIIALGAIVTEVVNGGRQQELTVTFLAPALLAILTTVALWRLYFDQPRLLPILSAHHDSRVGALLVWLYGHLPFTLGVIMLGVGLGHGISQVGDKDTANLQLVTWPLAVVFLTLAAQRWNAARLTPHPPFDRSLLTLLGGMVASVALAFSGLETQPLHAAVFGITGLAALIVATDPGTRRLGVIEEKRGGEQAPL</sequence>
<feature type="transmembrane region" description="Helical" evidence="1">
    <location>
        <begin position="291"/>
        <end position="310"/>
    </location>
</feature>
<dbReference type="RefSeq" id="WP_380014772.1">
    <property type="nucleotide sequence ID" value="NZ_JBHLYR010000060.1"/>
</dbReference>
<name>A0ABV6B3F5_9DEIO</name>
<feature type="transmembrane region" description="Helical" evidence="1">
    <location>
        <begin position="360"/>
        <end position="378"/>
    </location>
</feature>
<comment type="caution">
    <text evidence="2">The sequence shown here is derived from an EMBL/GenBank/DDBJ whole genome shotgun (WGS) entry which is preliminary data.</text>
</comment>
<keyword evidence="3" id="KW-1185">Reference proteome</keyword>
<dbReference type="PANTHER" id="PTHR36840">
    <property type="entry name" value="BLL5714 PROTEIN"/>
    <property type="match status" value="1"/>
</dbReference>
<feature type="transmembrane region" description="Helical" evidence="1">
    <location>
        <begin position="131"/>
        <end position="151"/>
    </location>
</feature>
<feature type="transmembrane region" description="Helical" evidence="1">
    <location>
        <begin position="163"/>
        <end position="181"/>
    </location>
</feature>
<feature type="transmembrane region" description="Helical" evidence="1">
    <location>
        <begin position="187"/>
        <end position="206"/>
    </location>
</feature>
<feature type="transmembrane region" description="Helical" evidence="1">
    <location>
        <begin position="330"/>
        <end position="348"/>
    </location>
</feature>
<feature type="transmembrane region" description="Helical" evidence="1">
    <location>
        <begin position="226"/>
        <end position="244"/>
    </location>
</feature>
<feature type="transmembrane region" description="Helical" evidence="1">
    <location>
        <begin position="384"/>
        <end position="401"/>
    </location>
</feature>
<dbReference type="Pfam" id="PF06772">
    <property type="entry name" value="LtrA"/>
    <property type="match status" value="1"/>
</dbReference>
<reference evidence="2 3" key="1">
    <citation type="submission" date="2024-09" db="EMBL/GenBank/DDBJ databases">
        <authorList>
            <person name="Sun Q."/>
            <person name="Mori K."/>
        </authorList>
    </citation>
    <scope>NUCLEOTIDE SEQUENCE [LARGE SCALE GENOMIC DNA]</scope>
    <source>
        <strain evidence="2 3">JCM 13503</strain>
    </source>
</reference>
<gene>
    <name evidence="2" type="ORF">ACFFLM_20245</name>
</gene>
<evidence type="ECO:0000256" key="1">
    <source>
        <dbReference type="SAM" id="Phobius"/>
    </source>
</evidence>
<feature type="transmembrane region" description="Helical" evidence="1">
    <location>
        <begin position="102"/>
        <end position="119"/>
    </location>
</feature>
<accession>A0ABV6B3F5</accession>
<dbReference type="EMBL" id="JBHLYR010000060">
    <property type="protein sequence ID" value="MFB9994291.1"/>
    <property type="molecule type" value="Genomic_DNA"/>
</dbReference>
<dbReference type="Proteomes" id="UP001589733">
    <property type="component" value="Unassembled WGS sequence"/>
</dbReference>
<proteinExistence type="predicted"/>
<dbReference type="PANTHER" id="PTHR36840:SF1">
    <property type="entry name" value="BLL5714 PROTEIN"/>
    <property type="match status" value="1"/>
</dbReference>
<dbReference type="InterPro" id="IPR010640">
    <property type="entry name" value="Low_temperature_requirement_A"/>
</dbReference>
<keyword evidence="1" id="KW-1133">Transmembrane helix</keyword>
<keyword evidence="1" id="KW-0472">Membrane</keyword>
<keyword evidence="1" id="KW-0812">Transmembrane</keyword>
<evidence type="ECO:0000313" key="3">
    <source>
        <dbReference type="Proteomes" id="UP001589733"/>
    </source>
</evidence>
<evidence type="ECO:0000313" key="2">
    <source>
        <dbReference type="EMBL" id="MFB9994291.1"/>
    </source>
</evidence>
<organism evidence="2 3">
    <name type="scientific">Deinococcus oregonensis</name>
    <dbReference type="NCBI Taxonomy" id="1805970"/>
    <lineage>
        <taxon>Bacteria</taxon>
        <taxon>Thermotogati</taxon>
        <taxon>Deinococcota</taxon>
        <taxon>Deinococci</taxon>
        <taxon>Deinococcales</taxon>
        <taxon>Deinococcaceae</taxon>
        <taxon>Deinococcus</taxon>
    </lineage>
</organism>
<protein>
    <submittedName>
        <fullName evidence="2">Low temperature requirement protein A</fullName>
    </submittedName>
</protein>